<gene>
    <name evidence="6" type="primary">LOC105430692</name>
</gene>
<dbReference type="GO" id="GO:0005829">
    <property type="term" value="C:cytosol"/>
    <property type="evidence" value="ECO:0007669"/>
    <property type="project" value="TreeGrafter"/>
</dbReference>
<keyword evidence="1" id="KW-0963">Cytoplasm</keyword>
<dbReference type="Gene3D" id="3.30.230.10">
    <property type="match status" value="1"/>
</dbReference>
<dbReference type="InterPro" id="IPR036554">
    <property type="entry name" value="GHMP_kinase_C_sf"/>
</dbReference>
<evidence type="ECO:0000256" key="1">
    <source>
        <dbReference type="ARBA" id="ARBA00022490"/>
    </source>
</evidence>
<sequence length="397" mass="44559">MYKFKISAPGRVFLCGERSENVKKMCVAASLNMRTKLAFTSLSPRAMSTDIIKFEFSTIALHVKISLDTFYENFLDCKLTGNRLHEEIKEFIDLSSEEIIGTYDPNNHEHQFALQTFLYLLIIIGNREKIRINSSFVVKLSTELAIGEGLGSSTSFVVCLTACFLRWSLLQRGIIVYNFGEQELLKICDHAHLCERIIFGSTFLIDTVVSVYGSIAAFQGNIMLHTCSSLPSMKILLVSSNIKQRTITQAVIDETKKMRSFVEPIMNSTNIMSLISIRVFKEIKKYMCNLKITDSRDLSHLIPLDSCKMISKLIHMNQGLLCALGMSHPSLDFVCAIARKFSLAGKIAGSKGGFAFIFLLPNNTNNHISQISNELKRHNFHAVVTSLCGQRSGVRVE</sequence>
<protein>
    <submittedName>
        <fullName evidence="6">Mevalonate kinase-like</fullName>
    </submittedName>
</protein>
<keyword evidence="5" id="KW-1185">Reference proteome</keyword>
<dbReference type="AlphaFoldDB" id="A0A6I9WM01"/>
<dbReference type="PANTHER" id="PTHR43290:SF2">
    <property type="entry name" value="MEVALONATE KINASE"/>
    <property type="match status" value="1"/>
</dbReference>
<evidence type="ECO:0000256" key="3">
    <source>
        <dbReference type="ARBA" id="ARBA00022777"/>
    </source>
</evidence>
<dbReference type="Gene3D" id="3.30.70.890">
    <property type="entry name" value="GHMP kinase, C-terminal domain"/>
    <property type="match status" value="1"/>
</dbReference>
<evidence type="ECO:0000313" key="6">
    <source>
        <dbReference type="RefSeq" id="XP_011642669.1"/>
    </source>
</evidence>
<dbReference type="InterPro" id="IPR020568">
    <property type="entry name" value="Ribosomal_Su5_D2-typ_SF"/>
</dbReference>
<keyword evidence="2" id="KW-0808">Transferase</keyword>
<dbReference type="GeneID" id="105430692"/>
<dbReference type="OrthoDB" id="1652964at2759"/>
<dbReference type="SUPFAM" id="SSF54211">
    <property type="entry name" value="Ribosomal protein S5 domain 2-like"/>
    <property type="match status" value="1"/>
</dbReference>
<dbReference type="GO" id="GO:0005524">
    <property type="term" value="F:ATP binding"/>
    <property type="evidence" value="ECO:0007669"/>
    <property type="project" value="InterPro"/>
</dbReference>
<name>A0A6I9WM01_9HYME</name>
<dbReference type="Proteomes" id="UP000504615">
    <property type="component" value="Unplaced"/>
</dbReference>
<reference evidence="6" key="1">
    <citation type="submission" date="2025-08" db="UniProtKB">
        <authorList>
            <consortium name="RefSeq"/>
        </authorList>
    </citation>
    <scope>IDENTIFICATION</scope>
</reference>
<keyword evidence="3" id="KW-0418">Kinase</keyword>
<organism evidence="5 6">
    <name type="scientific">Pogonomyrmex barbatus</name>
    <name type="common">red harvester ant</name>
    <dbReference type="NCBI Taxonomy" id="144034"/>
    <lineage>
        <taxon>Eukaryota</taxon>
        <taxon>Metazoa</taxon>
        <taxon>Ecdysozoa</taxon>
        <taxon>Arthropoda</taxon>
        <taxon>Hexapoda</taxon>
        <taxon>Insecta</taxon>
        <taxon>Pterygota</taxon>
        <taxon>Neoptera</taxon>
        <taxon>Endopterygota</taxon>
        <taxon>Hymenoptera</taxon>
        <taxon>Apocrita</taxon>
        <taxon>Aculeata</taxon>
        <taxon>Formicoidea</taxon>
        <taxon>Formicidae</taxon>
        <taxon>Myrmicinae</taxon>
        <taxon>Pogonomyrmex</taxon>
    </lineage>
</organism>
<dbReference type="KEGG" id="pbar:105430692"/>
<keyword evidence="4" id="KW-0460">Magnesium</keyword>
<evidence type="ECO:0000256" key="4">
    <source>
        <dbReference type="ARBA" id="ARBA00022842"/>
    </source>
</evidence>
<evidence type="ECO:0000256" key="2">
    <source>
        <dbReference type="ARBA" id="ARBA00022679"/>
    </source>
</evidence>
<dbReference type="GO" id="GO:0019287">
    <property type="term" value="P:isopentenyl diphosphate biosynthetic process, mevalonate pathway"/>
    <property type="evidence" value="ECO:0007669"/>
    <property type="project" value="UniProtKB-UniPathway"/>
</dbReference>
<evidence type="ECO:0000313" key="5">
    <source>
        <dbReference type="Proteomes" id="UP000504615"/>
    </source>
</evidence>
<dbReference type="GO" id="GO:0004496">
    <property type="term" value="F:mevalonate kinase activity"/>
    <property type="evidence" value="ECO:0007669"/>
    <property type="project" value="InterPro"/>
</dbReference>
<dbReference type="SUPFAM" id="SSF55060">
    <property type="entry name" value="GHMP Kinase, C-terminal domain"/>
    <property type="match status" value="1"/>
</dbReference>
<dbReference type="UniPathway" id="UPA00057">
    <property type="reaction ID" value="UER00098"/>
</dbReference>
<accession>A0A6I9WM01</accession>
<dbReference type="GO" id="GO:0006695">
    <property type="term" value="P:cholesterol biosynthetic process"/>
    <property type="evidence" value="ECO:0007669"/>
    <property type="project" value="TreeGrafter"/>
</dbReference>
<dbReference type="PANTHER" id="PTHR43290">
    <property type="entry name" value="MEVALONATE KINASE"/>
    <property type="match status" value="1"/>
</dbReference>
<dbReference type="RefSeq" id="XP_011642669.1">
    <property type="nucleotide sequence ID" value="XM_011644367.1"/>
</dbReference>
<dbReference type="PRINTS" id="PR00959">
    <property type="entry name" value="MEVGALKINASE"/>
</dbReference>
<dbReference type="InterPro" id="IPR014721">
    <property type="entry name" value="Ribsml_uS5_D2-typ_fold_subgr"/>
</dbReference>
<proteinExistence type="predicted"/>
<dbReference type="InterPro" id="IPR006205">
    <property type="entry name" value="Mev_gal_kin"/>
</dbReference>